<dbReference type="InterPro" id="IPR003423">
    <property type="entry name" value="OMP_efflux"/>
</dbReference>
<evidence type="ECO:0000256" key="7">
    <source>
        <dbReference type="ARBA" id="ARBA00023237"/>
    </source>
</evidence>
<dbReference type="EMBL" id="CP134536">
    <property type="protein sequence ID" value="WNH14346.1"/>
    <property type="molecule type" value="Genomic_DNA"/>
</dbReference>
<keyword evidence="10" id="KW-1185">Reference proteome</keyword>
<comment type="similarity">
    <text evidence="2">Belongs to the outer membrane factor (OMF) (TC 1.B.17) family.</text>
</comment>
<dbReference type="PANTHER" id="PTHR30026">
    <property type="entry name" value="OUTER MEMBRANE PROTEIN TOLC"/>
    <property type="match status" value="1"/>
</dbReference>
<gene>
    <name evidence="9" type="ORF">RHP49_08870</name>
</gene>
<dbReference type="InterPro" id="IPR051906">
    <property type="entry name" value="TolC-like"/>
</dbReference>
<dbReference type="PANTHER" id="PTHR30026:SF20">
    <property type="entry name" value="OUTER MEMBRANE PROTEIN TOLC"/>
    <property type="match status" value="1"/>
</dbReference>
<evidence type="ECO:0000256" key="8">
    <source>
        <dbReference type="SAM" id="SignalP"/>
    </source>
</evidence>
<keyword evidence="8" id="KW-0732">Signal</keyword>
<evidence type="ECO:0000256" key="5">
    <source>
        <dbReference type="ARBA" id="ARBA00022692"/>
    </source>
</evidence>
<protein>
    <submittedName>
        <fullName evidence="9">TolC family protein</fullName>
    </submittedName>
</protein>
<keyword evidence="4" id="KW-1134">Transmembrane beta strand</keyword>
<dbReference type="Gene3D" id="1.20.1600.10">
    <property type="entry name" value="Outer membrane efflux proteins (OEP)"/>
    <property type="match status" value="1"/>
</dbReference>
<name>A0ABY9Y826_9FLAO</name>
<keyword evidence="5" id="KW-0812">Transmembrane</keyword>
<proteinExistence type="inferred from homology"/>
<sequence length="451" mass="50647">MKKKNNFRKIHMKNYFLFLAFMILCISVSAQQKKWTLQECVSYALENNITVKQTENALLSNEQDILAAKGQFLPSVSASASQGLSLGTSLVAEGIFANRTSHSTNLGVSVSQNVFNGFRTLNLYKQSKLTRETNELELNRIKDDISLNVVNAYLNVLFNKENLETAEVQYQFSEKQLTQVKNLVDAGVQPRANIYDAEATLSRDTQQVTIADNNYNLALLALSQFLQVPFNNFDVVIIDINTPSEGLLYSSVTPVLNYALENRIEIKIAEKNIENAQLNTEISKSGYLPNVSLSYGFGTNAFYSNLANNQAAFIDQLDDNKGHSFNLRVGIPIFSRFQNKTSVAKSKIQEDNSKLRLDQAKLDLESNIQRAYTDAQAALKAYMAAKKSMASQELAFNNSKERYNIGSMTSFELEQARVQLINAQSSLINAKYDFVFKTKVLDFYMGRSLTN</sequence>
<evidence type="ECO:0000256" key="4">
    <source>
        <dbReference type="ARBA" id="ARBA00022452"/>
    </source>
</evidence>
<dbReference type="RefSeq" id="WP_415864355.1">
    <property type="nucleotide sequence ID" value="NZ_CP134536.1"/>
</dbReference>
<evidence type="ECO:0000313" key="9">
    <source>
        <dbReference type="EMBL" id="WNH14346.1"/>
    </source>
</evidence>
<comment type="subcellular location">
    <subcellularLocation>
        <location evidence="1">Cell outer membrane</location>
    </subcellularLocation>
</comment>
<dbReference type="Proteomes" id="UP001303407">
    <property type="component" value="Chromosome"/>
</dbReference>
<reference evidence="9 10" key="1">
    <citation type="submission" date="2023-09" db="EMBL/GenBank/DDBJ databases">
        <title>Thalassobella suaedae gen. nov., sp. nov., a marine bacterium of the family Flavobacteriaceae isolated from a halophyte Suaeda japonica.</title>
        <authorList>
            <person name="Lee S.Y."/>
            <person name="Hwang C.Y."/>
        </authorList>
    </citation>
    <scope>NUCLEOTIDE SEQUENCE [LARGE SCALE GENOMIC DNA]</scope>
    <source>
        <strain evidence="9 10">HL-DH10</strain>
    </source>
</reference>
<feature type="chain" id="PRO_5045308578" evidence="8">
    <location>
        <begin position="31"/>
        <end position="451"/>
    </location>
</feature>
<keyword evidence="3" id="KW-0813">Transport</keyword>
<keyword evidence="7" id="KW-0998">Cell outer membrane</keyword>
<evidence type="ECO:0000256" key="3">
    <source>
        <dbReference type="ARBA" id="ARBA00022448"/>
    </source>
</evidence>
<accession>A0ABY9Y826</accession>
<evidence type="ECO:0000256" key="1">
    <source>
        <dbReference type="ARBA" id="ARBA00004442"/>
    </source>
</evidence>
<dbReference type="Pfam" id="PF02321">
    <property type="entry name" value="OEP"/>
    <property type="match status" value="2"/>
</dbReference>
<organism evidence="9 10">
    <name type="scientific">Thalassobellus suaedae</name>
    <dbReference type="NCBI Taxonomy" id="3074124"/>
    <lineage>
        <taxon>Bacteria</taxon>
        <taxon>Pseudomonadati</taxon>
        <taxon>Bacteroidota</taxon>
        <taxon>Flavobacteriia</taxon>
        <taxon>Flavobacteriales</taxon>
        <taxon>Flavobacteriaceae</taxon>
        <taxon>Thalassobellus</taxon>
    </lineage>
</organism>
<feature type="signal peptide" evidence="8">
    <location>
        <begin position="1"/>
        <end position="30"/>
    </location>
</feature>
<evidence type="ECO:0000313" key="10">
    <source>
        <dbReference type="Proteomes" id="UP001303407"/>
    </source>
</evidence>
<dbReference type="SUPFAM" id="SSF56954">
    <property type="entry name" value="Outer membrane efflux proteins (OEP)"/>
    <property type="match status" value="1"/>
</dbReference>
<keyword evidence="6" id="KW-0472">Membrane</keyword>
<evidence type="ECO:0000256" key="2">
    <source>
        <dbReference type="ARBA" id="ARBA00007613"/>
    </source>
</evidence>
<evidence type="ECO:0000256" key="6">
    <source>
        <dbReference type="ARBA" id="ARBA00023136"/>
    </source>
</evidence>